<comment type="caution">
    <text evidence="2">The sequence shown here is derived from an EMBL/GenBank/DDBJ whole genome shotgun (WGS) entry which is preliminary data.</text>
</comment>
<feature type="transmembrane region" description="Helical" evidence="1">
    <location>
        <begin position="51"/>
        <end position="72"/>
    </location>
</feature>
<evidence type="ECO:0000313" key="3">
    <source>
        <dbReference type="Proteomes" id="UP000835052"/>
    </source>
</evidence>
<dbReference type="AlphaFoldDB" id="A0A8S1HGI8"/>
<keyword evidence="3" id="KW-1185">Reference proteome</keyword>
<keyword evidence="1" id="KW-1133">Transmembrane helix</keyword>
<evidence type="ECO:0000313" key="2">
    <source>
        <dbReference type="EMBL" id="CAD6194844.1"/>
    </source>
</evidence>
<evidence type="ECO:0000256" key="1">
    <source>
        <dbReference type="SAM" id="Phobius"/>
    </source>
</evidence>
<sequence length="87" mass="9528">MVVAIDMEPAGKTEDVSEVKSTPAEVPRADAGAVMVCGLCGYGVLVQEVDMLMVMLALIGGFFFFPLCYLIFCVRRYYRCNVCGAIY</sequence>
<dbReference type="EMBL" id="CAJGYM010000048">
    <property type="protein sequence ID" value="CAD6194844.1"/>
    <property type="molecule type" value="Genomic_DNA"/>
</dbReference>
<protein>
    <recommendedName>
        <fullName evidence="4">Brain protein I3</fullName>
    </recommendedName>
</protein>
<proteinExistence type="predicted"/>
<keyword evidence="1" id="KW-0812">Transmembrane</keyword>
<organism evidence="2 3">
    <name type="scientific">Caenorhabditis auriculariae</name>
    <dbReference type="NCBI Taxonomy" id="2777116"/>
    <lineage>
        <taxon>Eukaryota</taxon>
        <taxon>Metazoa</taxon>
        <taxon>Ecdysozoa</taxon>
        <taxon>Nematoda</taxon>
        <taxon>Chromadorea</taxon>
        <taxon>Rhabditida</taxon>
        <taxon>Rhabditina</taxon>
        <taxon>Rhabditomorpha</taxon>
        <taxon>Rhabditoidea</taxon>
        <taxon>Rhabditidae</taxon>
        <taxon>Peloderinae</taxon>
        <taxon>Caenorhabditis</taxon>
    </lineage>
</organism>
<evidence type="ECO:0008006" key="4">
    <source>
        <dbReference type="Google" id="ProtNLM"/>
    </source>
</evidence>
<gene>
    <name evidence="2" type="ORF">CAUJ_LOCUS10763</name>
</gene>
<accession>A0A8S1HGI8</accession>
<keyword evidence="1" id="KW-0472">Membrane</keyword>
<dbReference type="Proteomes" id="UP000835052">
    <property type="component" value="Unassembled WGS sequence"/>
</dbReference>
<reference evidence="2" key="1">
    <citation type="submission" date="2020-10" db="EMBL/GenBank/DDBJ databases">
        <authorList>
            <person name="Kikuchi T."/>
        </authorList>
    </citation>
    <scope>NUCLEOTIDE SEQUENCE</scope>
    <source>
        <strain evidence="2">NKZ352</strain>
    </source>
</reference>
<name>A0A8S1HGI8_9PELO</name>